<organism evidence="1 2">
    <name type="scientific">Cirrhinus mrigala</name>
    <name type="common">Mrigala</name>
    <dbReference type="NCBI Taxonomy" id="683832"/>
    <lineage>
        <taxon>Eukaryota</taxon>
        <taxon>Metazoa</taxon>
        <taxon>Chordata</taxon>
        <taxon>Craniata</taxon>
        <taxon>Vertebrata</taxon>
        <taxon>Euteleostomi</taxon>
        <taxon>Actinopterygii</taxon>
        <taxon>Neopterygii</taxon>
        <taxon>Teleostei</taxon>
        <taxon>Ostariophysi</taxon>
        <taxon>Cypriniformes</taxon>
        <taxon>Cyprinidae</taxon>
        <taxon>Labeoninae</taxon>
        <taxon>Labeonini</taxon>
        <taxon>Cirrhinus</taxon>
    </lineage>
</organism>
<dbReference type="InterPro" id="IPR023578">
    <property type="entry name" value="Ras_GEF_dom_sf"/>
</dbReference>
<evidence type="ECO:0000313" key="2">
    <source>
        <dbReference type="Proteomes" id="UP001529510"/>
    </source>
</evidence>
<dbReference type="Proteomes" id="UP001529510">
    <property type="component" value="Unassembled WGS sequence"/>
</dbReference>
<evidence type="ECO:0000313" key="1">
    <source>
        <dbReference type="EMBL" id="KAL0187080.1"/>
    </source>
</evidence>
<protein>
    <submittedName>
        <fullName evidence="1">Uncharacterized protein</fullName>
    </submittedName>
</protein>
<dbReference type="AlphaFoldDB" id="A0ABD0QLI2"/>
<feature type="non-terminal residue" evidence="1">
    <location>
        <position position="1"/>
    </location>
</feature>
<dbReference type="SUPFAM" id="SSF48366">
    <property type="entry name" value="Ras GEF"/>
    <property type="match status" value="1"/>
</dbReference>
<proteinExistence type="predicted"/>
<comment type="caution">
    <text evidence="1">The sequence shown here is derived from an EMBL/GenBank/DDBJ whole genome shotgun (WGS) entry which is preliminary data.</text>
</comment>
<keyword evidence="2" id="KW-1185">Reference proteome</keyword>
<reference evidence="1 2" key="1">
    <citation type="submission" date="2024-05" db="EMBL/GenBank/DDBJ databases">
        <title>Genome sequencing and assembly of Indian major carp, Cirrhinus mrigala (Hamilton, 1822).</title>
        <authorList>
            <person name="Mohindra V."/>
            <person name="Chowdhury L.M."/>
            <person name="Lal K."/>
            <person name="Jena J.K."/>
        </authorList>
    </citation>
    <scope>NUCLEOTIDE SEQUENCE [LARGE SCALE GENOMIC DNA]</scope>
    <source>
        <strain evidence="1">CM1030</strain>
        <tissue evidence="1">Blood</tissue>
    </source>
</reference>
<accession>A0ABD0QLI2</accession>
<sequence length="49" mass="6015">HYDLKHNDDIVSFFNDFSDHLAEEALWELSLKIKPRNITRRKTEREERT</sequence>
<name>A0ABD0QLI2_CIRMR</name>
<gene>
    <name evidence="1" type="ORF">M9458_018750</name>
</gene>
<dbReference type="EMBL" id="JAMKFB020000008">
    <property type="protein sequence ID" value="KAL0187080.1"/>
    <property type="molecule type" value="Genomic_DNA"/>
</dbReference>